<dbReference type="InterPro" id="IPR045083">
    <property type="entry name" value="ATP_synth_F0_asu_bact/mt"/>
</dbReference>
<organism evidence="15">
    <name type="scientific">Agenioideus sp. SJW-2017</name>
    <dbReference type="NCBI Taxonomy" id="1940100"/>
    <lineage>
        <taxon>Eukaryota</taxon>
        <taxon>Metazoa</taxon>
        <taxon>Ecdysozoa</taxon>
        <taxon>Arthropoda</taxon>
        <taxon>Hexapoda</taxon>
        <taxon>Insecta</taxon>
        <taxon>Pterygota</taxon>
        <taxon>Neoptera</taxon>
        <taxon>Endopterygota</taxon>
        <taxon>Hymenoptera</taxon>
        <taxon>Apocrita</taxon>
        <taxon>Aculeata</taxon>
        <taxon>Pompiloidea</taxon>
        <taxon>Pompilidae</taxon>
        <taxon>Pompilinae</taxon>
        <taxon>Agenioideus</taxon>
    </lineage>
</organism>
<comment type="similarity">
    <text evidence="3">Belongs to the ATPase A chain family.</text>
</comment>
<geneLocation type="mitochondrion" evidence="15"/>
<dbReference type="InterPro" id="IPR023011">
    <property type="entry name" value="ATP_synth_F0_asu_AS"/>
</dbReference>
<evidence type="ECO:0000256" key="5">
    <source>
        <dbReference type="ARBA" id="ARBA00022448"/>
    </source>
</evidence>
<feature type="transmembrane region" description="Helical" evidence="14">
    <location>
        <begin position="21"/>
        <end position="44"/>
    </location>
</feature>
<keyword evidence="8" id="KW-0375">Hydrogen ion transport</keyword>
<accession>A0A1P8VH81</accession>
<evidence type="ECO:0000256" key="2">
    <source>
        <dbReference type="ARBA" id="ARBA00004141"/>
    </source>
</evidence>
<reference evidence="15" key="1">
    <citation type="journal article" date="2016" name="Int. J. Mol. Sci.">
        <title>Next-Generation Sequencing of Two Mitochondrial Genomes from Family Pompilidae (Hymenoptera: Vespoidea) Reveal Novel Patterns of Gene Arrangement.</title>
        <authorList>
            <person name="Chen P.Y."/>
            <person name="Zheng B.Y."/>
            <person name="Liu J.X."/>
            <person name="Wei S.J."/>
        </authorList>
    </citation>
    <scope>NUCLEOTIDE SEQUENCE</scope>
</reference>
<evidence type="ECO:0000256" key="6">
    <source>
        <dbReference type="ARBA" id="ARBA00022547"/>
    </source>
</evidence>
<dbReference type="CDD" id="cd00310">
    <property type="entry name" value="ATP-synt_Fo_a_6"/>
    <property type="match status" value="1"/>
</dbReference>
<dbReference type="Pfam" id="PF00119">
    <property type="entry name" value="ATP-synt_A"/>
    <property type="match status" value="1"/>
</dbReference>
<keyword evidence="10" id="KW-0406">Ion transport</keyword>
<dbReference type="SUPFAM" id="SSF81336">
    <property type="entry name" value="F1F0 ATP synthase subunit A"/>
    <property type="match status" value="1"/>
</dbReference>
<keyword evidence="9 14" id="KW-1133">Transmembrane helix</keyword>
<dbReference type="PROSITE" id="PS00449">
    <property type="entry name" value="ATPASE_A"/>
    <property type="match status" value="1"/>
</dbReference>
<evidence type="ECO:0000313" key="15">
    <source>
        <dbReference type="EMBL" id="APZ75590.1"/>
    </source>
</evidence>
<dbReference type="EMBL" id="KX584356">
    <property type="protein sequence ID" value="APZ75590.1"/>
    <property type="molecule type" value="Genomic_DNA"/>
</dbReference>
<evidence type="ECO:0000256" key="14">
    <source>
        <dbReference type="SAM" id="Phobius"/>
    </source>
</evidence>
<evidence type="ECO:0000256" key="9">
    <source>
        <dbReference type="ARBA" id="ARBA00022989"/>
    </source>
</evidence>
<feature type="transmembrane region" description="Helical" evidence="14">
    <location>
        <begin position="68"/>
        <end position="90"/>
    </location>
</feature>
<keyword evidence="11 14" id="KW-0472">Membrane</keyword>
<sequence length="233" mass="27353">MMVNLFSIFDPSTSYMLSLNWLVILIVMMFLPMYYYVVPSYYVMSLNFVVSYMYNEFKLFLKCNYSSYLFSVMMYFIFIFNFVGLFPFIFTLTSHMVFTVSFALSLWLCYMFYGWINFYNLMFSHLVPQGTPFMLMFFMVLIETISNIIRPLTLSVRLGANMIAGHLLLCLIGNLGPLLNEVFLFSLIIIQLCLYILELGVSLIQAYVFSVLSSLYSSEVEMEDKYFSSYMLI</sequence>
<dbReference type="GO" id="GO:0046933">
    <property type="term" value="F:proton-transporting ATP synthase activity, rotational mechanism"/>
    <property type="evidence" value="ECO:0007669"/>
    <property type="project" value="TreeGrafter"/>
</dbReference>
<feature type="transmembrane region" description="Helical" evidence="14">
    <location>
        <begin position="97"/>
        <end position="116"/>
    </location>
</feature>
<dbReference type="AlphaFoldDB" id="A0A1P8VH81"/>
<keyword evidence="5" id="KW-0813">Transport</keyword>
<comment type="function">
    <text evidence="1">Mitochondrial membrane ATP synthase (F(1)F(0) ATP synthase or Complex V) produces ATP from ADP in the presence of a proton gradient across the membrane which is generated by electron transport complexes of the respiratory chain. F-type ATPases consist of two structural domains, F(1) - containing the extramembraneous catalytic core and F(0) - containing the membrane proton channel, linked together by a central stalk and a peripheral stalk. During catalysis, ATP synthesis in the catalytic domain of F(1) is coupled via a rotary mechanism of the central stalk subunits to proton translocation. Key component of the proton channel; it may play a direct role in the translocation of protons across the membrane.</text>
</comment>
<evidence type="ECO:0000256" key="1">
    <source>
        <dbReference type="ARBA" id="ARBA00002070"/>
    </source>
</evidence>
<gene>
    <name evidence="15" type="primary">atp6</name>
</gene>
<dbReference type="PANTHER" id="PTHR11410">
    <property type="entry name" value="ATP SYNTHASE SUBUNIT A"/>
    <property type="match status" value="1"/>
</dbReference>
<dbReference type="GO" id="GO:0045259">
    <property type="term" value="C:proton-transporting ATP synthase complex"/>
    <property type="evidence" value="ECO:0007669"/>
    <property type="project" value="UniProtKB-KW"/>
</dbReference>
<keyword evidence="12" id="KW-0066">ATP synthesis</keyword>
<dbReference type="PRINTS" id="PR00123">
    <property type="entry name" value="ATPASEA"/>
</dbReference>
<dbReference type="PANTHER" id="PTHR11410:SF0">
    <property type="entry name" value="ATP SYNTHASE SUBUNIT A"/>
    <property type="match status" value="1"/>
</dbReference>
<evidence type="ECO:0000256" key="12">
    <source>
        <dbReference type="ARBA" id="ARBA00023310"/>
    </source>
</evidence>
<comment type="subunit">
    <text evidence="4">F-type ATPases have 2 components, CF(1) - the catalytic core - and CF(0) - the membrane proton channel. CF(1) has five subunits: alpha(3), beta(3), gamma(1), delta(1), epsilon(1). CF(0) has three main subunits: a, b and c.</text>
</comment>
<evidence type="ECO:0000256" key="4">
    <source>
        <dbReference type="ARBA" id="ARBA00011648"/>
    </source>
</evidence>
<evidence type="ECO:0000256" key="3">
    <source>
        <dbReference type="ARBA" id="ARBA00006810"/>
    </source>
</evidence>
<keyword evidence="6" id="KW-0138">CF(0)</keyword>
<evidence type="ECO:0000256" key="7">
    <source>
        <dbReference type="ARBA" id="ARBA00022692"/>
    </source>
</evidence>
<comment type="subcellular location">
    <subcellularLocation>
        <location evidence="2">Membrane</location>
        <topology evidence="2">Multi-pass membrane protein</topology>
    </subcellularLocation>
    <subcellularLocation>
        <location evidence="13">Mitochondrion inner membrane</location>
        <topology evidence="13">Multi-pass membrane protein</topology>
    </subcellularLocation>
</comment>
<feature type="transmembrane region" description="Helical" evidence="14">
    <location>
        <begin position="182"/>
        <end position="209"/>
    </location>
</feature>
<protein>
    <recommendedName>
        <fullName evidence="13">ATP synthase subunit a</fullName>
    </recommendedName>
</protein>
<dbReference type="InterPro" id="IPR000568">
    <property type="entry name" value="ATP_synth_F0_asu"/>
</dbReference>
<name>A0A1P8VH81_9HYME</name>
<keyword evidence="7 14" id="KW-0812">Transmembrane</keyword>
<keyword evidence="15" id="KW-0496">Mitochondrion</keyword>
<dbReference type="GO" id="GO:0005743">
    <property type="term" value="C:mitochondrial inner membrane"/>
    <property type="evidence" value="ECO:0007669"/>
    <property type="project" value="UniProtKB-SubCell"/>
</dbReference>
<evidence type="ECO:0000256" key="13">
    <source>
        <dbReference type="RuleBase" id="RU004450"/>
    </source>
</evidence>
<evidence type="ECO:0000256" key="11">
    <source>
        <dbReference type="ARBA" id="ARBA00023136"/>
    </source>
</evidence>
<proteinExistence type="inferred from homology"/>
<dbReference type="NCBIfam" id="TIGR01131">
    <property type="entry name" value="ATP_synt_6_or_A"/>
    <property type="match status" value="1"/>
</dbReference>
<evidence type="ECO:0000256" key="8">
    <source>
        <dbReference type="ARBA" id="ARBA00022781"/>
    </source>
</evidence>
<evidence type="ECO:0000256" key="10">
    <source>
        <dbReference type="ARBA" id="ARBA00023065"/>
    </source>
</evidence>
<dbReference type="InterPro" id="IPR035908">
    <property type="entry name" value="F0_ATP_A_sf"/>
</dbReference>
<dbReference type="Gene3D" id="1.20.120.220">
    <property type="entry name" value="ATP synthase, F0 complex, subunit A"/>
    <property type="match status" value="1"/>
</dbReference>